<feature type="compositionally biased region" description="Low complexity" evidence="3">
    <location>
        <begin position="474"/>
        <end position="492"/>
    </location>
</feature>
<evidence type="ECO:0000256" key="2">
    <source>
        <dbReference type="ARBA" id="ARBA00023002"/>
    </source>
</evidence>
<proteinExistence type="predicted"/>
<feature type="compositionally biased region" description="Polar residues" evidence="3">
    <location>
        <begin position="812"/>
        <end position="826"/>
    </location>
</feature>
<dbReference type="Proteomes" id="UP000276776">
    <property type="component" value="Unassembled WGS sequence"/>
</dbReference>
<dbReference type="PANTHER" id="PTHR43656:SF5">
    <property type="entry name" value="NADH:FLAVIN OXIDOREDUCTASE_NADH OXIDASE N-TERMINAL DOMAIN-CONTAINING PROTEIN"/>
    <property type="match status" value="1"/>
</dbReference>
<evidence type="ECO:0000256" key="1">
    <source>
        <dbReference type="ARBA" id="ARBA00022630"/>
    </source>
</evidence>
<name>A0A0N5CLJ1_THECL</name>
<evidence type="ECO:0000313" key="5">
    <source>
        <dbReference type="Proteomes" id="UP000276776"/>
    </source>
</evidence>
<feature type="compositionally biased region" description="Basic and acidic residues" evidence="3">
    <location>
        <begin position="827"/>
        <end position="849"/>
    </location>
</feature>
<dbReference type="Gene3D" id="3.20.20.70">
    <property type="entry name" value="Aldolase class I"/>
    <property type="match status" value="1"/>
</dbReference>
<dbReference type="InterPro" id="IPR013785">
    <property type="entry name" value="Aldolase_TIM"/>
</dbReference>
<dbReference type="WBParaSite" id="TCLT_0000097701-mRNA-1">
    <property type="protein sequence ID" value="TCLT_0000097701-mRNA-1"/>
    <property type="gene ID" value="TCLT_0000097701"/>
</dbReference>
<keyword evidence="1" id="KW-0285">Flavoprotein</keyword>
<dbReference type="GO" id="GO:0016491">
    <property type="term" value="F:oxidoreductase activity"/>
    <property type="evidence" value="ECO:0007669"/>
    <property type="project" value="UniProtKB-KW"/>
</dbReference>
<evidence type="ECO:0000313" key="4">
    <source>
        <dbReference type="EMBL" id="VDM96173.1"/>
    </source>
</evidence>
<evidence type="ECO:0000256" key="3">
    <source>
        <dbReference type="SAM" id="MobiDB-lite"/>
    </source>
</evidence>
<feature type="region of interest" description="Disordered" evidence="3">
    <location>
        <begin position="812"/>
        <end position="849"/>
    </location>
</feature>
<dbReference type="InterPro" id="IPR051799">
    <property type="entry name" value="NADH_flavin_oxidoreductase"/>
</dbReference>
<sequence>MAVETDRMTKKRNKPVKTGFDYITITGGHYNLIKDLKRSDDPNTCEYFYQKFVLNMKRHLTRTKLFMNGGFVFLPEMVATVRNGWAAGISLARPVAAEPDLPKKMFAKEVKGAVKSLFDPLDFSIAQQFAGTQLWQHANLLTVMDASNAHHVEIFKADLDFHQKQKSAAAASGDVIIGYPKTIIHTEPLDEQMLRKLQQQVLGTASSLQGAANEQEKAAETDAKTIDNDRVKEDVIYQVTKKQLENIDSANTIDDTLHSVAMKEHEKMGGDDATTTTDVEIIETCIEMKGHKKGGHGDATATTDVEIIEKCIEMKGHEKEGDDDATATTDVEITEECIEKVSQSQSDSSQQPQQTGQSLQESQLECGTVNVKDKSDHDDGIILSANRQQELDAVVDDAKSELESVFERSAKMVDQVVEAAAEKLRTNDESISVTQPSETKVIPETKTIQKVLDATQGTETNQETEPFLVKETQETQTAQGTNTEAAQQTEAAQKMEPSQLDVLEMETVDWTKTSQETEAQEIGVVQEAKASEGDKVEEDVVRQREAQGIELSQSEVQDIEAALEANTAVRTEVAQNTGQSETEIQETETTHKSEAFQKGKEIQETKLLQVDKIQEMEAIKQTGELQDTDSFQVNDVLKIKAMEVETTQQTGLVQETRLCEREDTRTPDATQNVKTLQKIEPSQVEAKEIIKDHEKEMKEETEAVGIENVDVETEKSKPMGRIEVISGLSENYKPIISGVVEELGESAEIVHVDTVNSVEDNTRSENVQRPEFSVHKMHEDSTTEGQDLNTGDEIVEEAMQQEKYGDFVTSMQTQPPEASMTSQSELSSEKSDEQYTDAPEFRETEEHEVDKNYHAQDFSNIAEIKNGKNVIKAEIPAINMKTEISESIAQIKISKNVENNGVVDGTKTQFTDNEMKAENISKMDVLKSDISESEKPENVRKSHIAVMAEILDVTESHISDTAIVEQCAKRDRNSESSDEHILGTNHEAAEDQINDCDKNVSKNEPFSEQIVLVDLPENTLNNSANEKYNEKFSGEFSLQDDITCRKLMPNGENQSKSTSPTYSTLFGSSFLGEKGTTNIIYEEYHDKNSILEHLPEEILQSDVSHDIPKNEANNKEDMNDVKSEEACEDIAQKVQSQQSVTDNQILSERSQSHGLANFISSTLPDSVQNLFSSTKEKFDEMFIEGDSTDKEVINIHCTVKTGKVTDGDERKHKAHAESHTAADLEYGLSSQFSDKETLVVDNSVKMEMFDDHVIAGSTDAHISSETPVMLETTTGNGESVYKKHQTGLFEDTRSTEDFDFEFIH</sequence>
<feature type="compositionally biased region" description="Basic and acidic residues" evidence="3">
    <location>
        <begin position="760"/>
        <end position="781"/>
    </location>
</feature>
<gene>
    <name evidence="4" type="ORF">TCLT_LOCUS978</name>
</gene>
<organism evidence="6">
    <name type="scientific">Thelazia callipaeda</name>
    <name type="common">Oriental eyeworm</name>
    <name type="synonym">Parasitic nematode</name>
    <dbReference type="NCBI Taxonomy" id="103827"/>
    <lineage>
        <taxon>Eukaryota</taxon>
        <taxon>Metazoa</taxon>
        <taxon>Ecdysozoa</taxon>
        <taxon>Nematoda</taxon>
        <taxon>Chromadorea</taxon>
        <taxon>Rhabditida</taxon>
        <taxon>Spirurina</taxon>
        <taxon>Spiruromorpha</taxon>
        <taxon>Thelazioidea</taxon>
        <taxon>Thelaziidae</taxon>
        <taxon>Thelazia</taxon>
    </lineage>
</organism>
<feature type="region of interest" description="Disordered" evidence="3">
    <location>
        <begin position="472"/>
        <end position="498"/>
    </location>
</feature>
<feature type="region of interest" description="Disordered" evidence="3">
    <location>
        <begin position="339"/>
        <end position="363"/>
    </location>
</feature>
<dbReference type="OMA" id="TEAYIPK"/>
<keyword evidence="5" id="KW-1185">Reference proteome</keyword>
<dbReference type="STRING" id="103827.A0A0N5CLJ1"/>
<reference evidence="6" key="1">
    <citation type="submission" date="2017-02" db="UniProtKB">
        <authorList>
            <consortium name="WormBaseParasite"/>
        </authorList>
    </citation>
    <scope>IDENTIFICATION</scope>
</reference>
<feature type="region of interest" description="Disordered" evidence="3">
    <location>
        <begin position="573"/>
        <end position="594"/>
    </location>
</feature>
<dbReference type="SUPFAM" id="SSF51395">
    <property type="entry name" value="FMN-linked oxidoreductases"/>
    <property type="match status" value="1"/>
</dbReference>
<feature type="compositionally biased region" description="Low complexity" evidence="3">
    <location>
        <begin position="342"/>
        <end position="363"/>
    </location>
</feature>
<dbReference type="EMBL" id="UYYF01000097">
    <property type="protein sequence ID" value="VDM96173.1"/>
    <property type="molecule type" value="Genomic_DNA"/>
</dbReference>
<evidence type="ECO:0000313" key="6">
    <source>
        <dbReference type="WBParaSite" id="TCLT_0000097701-mRNA-1"/>
    </source>
</evidence>
<dbReference type="PANTHER" id="PTHR43656">
    <property type="entry name" value="BINDING OXIDOREDUCTASE, PUTATIVE (AFU_ORTHOLOGUE AFUA_2G08260)-RELATED"/>
    <property type="match status" value="1"/>
</dbReference>
<dbReference type="OrthoDB" id="5826360at2759"/>
<protein>
    <submittedName>
        <fullName evidence="6">ULP_PROTEASE domain-containing protein</fullName>
    </submittedName>
</protein>
<accession>A0A0N5CLJ1</accession>
<reference evidence="4 5" key="2">
    <citation type="submission" date="2018-11" db="EMBL/GenBank/DDBJ databases">
        <authorList>
            <consortium name="Pathogen Informatics"/>
        </authorList>
    </citation>
    <scope>NUCLEOTIDE SEQUENCE [LARGE SCALE GENOMIC DNA]</scope>
</reference>
<keyword evidence="2" id="KW-0560">Oxidoreductase</keyword>
<feature type="region of interest" description="Disordered" evidence="3">
    <location>
        <begin position="760"/>
        <end position="790"/>
    </location>
</feature>